<dbReference type="InterPro" id="IPR035418">
    <property type="entry name" value="AraC-bd_2"/>
</dbReference>
<dbReference type="Pfam" id="PF12833">
    <property type="entry name" value="HTH_18"/>
    <property type="match status" value="1"/>
</dbReference>
<evidence type="ECO:0000313" key="6">
    <source>
        <dbReference type="Proteomes" id="UP000474967"/>
    </source>
</evidence>
<dbReference type="InterPro" id="IPR018062">
    <property type="entry name" value="HTH_AraC-typ_CS"/>
</dbReference>
<keyword evidence="2" id="KW-0238">DNA-binding</keyword>
<accession>A0A6L9XX60</accession>
<feature type="domain" description="HTH araC/xylS-type" evidence="4">
    <location>
        <begin position="211"/>
        <end position="310"/>
    </location>
</feature>
<keyword evidence="1" id="KW-0805">Transcription regulation</keyword>
<gene>
    <name evidence="5" type="ORF">G3T36_08110</name>
</gene>
<organism evidence="5 6">
    <name type="scientific">Leifsonia tongyongensis</name>
    <dbReference type="NCBI Taxonomy" id="1268043"/>
    <lineage>
        <taxon>Bacteria</taxon>
        <taxon>Bacillati</taxon>
        <taxon>Actinomycetota</taxon>
        <taxon>Actinomycetes</taxon>
        <taxon>Micrococcales</taxon>
        <taxon>Microbacteriaceae</taxon>
        <taxon>Leifsonia</taxon>
    </lineage>
</organism>
<dbReference type="InterPro" id="IPR050204">
    <property type="entry name" value="AraC_XylS_family_regulators"/>
</dbReference>
<keyword evidence="6" id="KW-1185">Reference proteome</keyword>
<evidence type="ECO:0000256" key="2">
    <source>
        <dbReference type="ARBA" id="ARBA00023125"/>
    </source>
</evidence>
<dbReference type="RefSeq" id="WP_163289178.1">
    <property type="nucleotide sequence ID" value="NZ_JAAGWY010000002.1"/>
</dbReference>
<dbReference type="SMART" id="SM00342">
    <property type="entry name" value="HTH_ARAC"/>
    <property type="match status" value="1"/>
</dbReference>
<protein>
    <submittedName>
        <fullName evidence="5">AraC family transcriptional regulator</fullName>
    </submittedName>
</protein>
<dbReference type="Proteomes" id="UP000474967">
    <property type="component" value="Unassembled WGS sequence"/>
</dbReference>
<evidence type="ECO:0000256" key="1">
    <source>
        <dbReference type="ARBA" id="ARBA00023015"/>
    </source>
</evidence>
<dbReference type="GO" id="GO:0043565">
    <property type="term" value="F:sequence-specific DNA binding"/>
    <property type="evidence" value="ECO:0007669"/>
    <property type="project" value="InterPro"/>
</dbReference>
<sequence length="312" mass="34556">MVLRSLSDIPQRDRAKALTAWFRDADAPAEFSVEHDRGLSGHFGAGRIGELGVVESLVTGVDASLRRQAKPGAADPELLLLSMVETGRSAVHQNGRELSFPPARLVLTSTRFDLDARLESSHRYSVAIPYRTLGLPDRLVDPLLASPLQVDEALSSTVSSFLMRVVHQSIEGDTAMALLSAPIVEMVRGVVSSAAGDAARAREPLAETLYPRIMEYVRLHLFDYGLSASRIARAHSISVRYLYTVLARESLSLGDWIREQRAHRAAGLLTAACDLSIADIAHRTGYADQAHFSRSFRRWYGTSPREWRRMHR</sequence>
<dbReference type="GO" id="GO:0003700">
    <property type="term" value="F:DNA-binding transcription factor activity"/>
    <property type="evidence" value="ECO:0007669"/>
    <property type="project" value="InterPro"/>
</dbReference>
<dbReference type="PANTHER" id="PTHR46796">
    <property type="entry name" value="HTH-TYPE TRANSCRIPTIONAL ACTIVATOR RHAS-RELATED"/>
    <property type="match status" value="1"/>
</dbReference>
<dbReference type="EMBL" id="JAAGWY010000002">
    <property type="protein sequence ID" value="NEN05835.1"/>
    <property type="molecule type" value="Genomic_DNA"/>
</dbReference>
<dbReference type="PROSITE" id="PS01124">
    <property type="entry name" value="HTH_ARAC_FAMILY_2"/>
    <property type="match status" value="1"/>
</dbReference>
<comment type="caution">
    <text evidence="5">The sequence shown here is derived from an EMBL/GenBank/DDBJ whole genome shotgun (WGS) entry which is preliminary data.</text>
</comment>
<proteinExistence type="predicted"/>
<evidence type="ECO:0000313" key="5">
    <source>
        <dbReference type="EMBL" id="NEN05835.1"/>
    </source>
</evidence>
<dbReference type="PANTHER" id="PTHR46796:SF6">
    <property type="entry name" value="ARAC SUBFAMILY"/>
    <property type="match status" value="1"/>
</dbReference>
<dbReference type="InterPro" id="IPR009057">
    <property type="entry name" value="Homeodomain-like_sf"/>
</dbReference>
<reference evidence="5 6" key="1">
    <citation type="journal article" date="2014" name="J. Microbiol.">
        <title>Diaminobutyricibacter tongyongensis gen. nov., sp. nov. and Homoserinibacter gongjuensis gen. nov., sp. nov. belong to the family Microbacteriaceae.</title>
        <authorList>
            <person name="Kim S.J."/>
            <person name="Ahn J.H."/>
            <person name="Weon H.Y."/>
            <person name="Hamada M."/>
            <person name="Suzuki K."/>
            <person name="Kwon S.W."/>
        </authorList>
    </citation>
    <scope>NUCLEOTIDE SEQUENCE [LARGE SCALE GENOMIC DNA]</scope>
    <source>
        <strain evidence="5 6">NBRC 108724</strain>
    </source>
</reference>
<dbReference type="SUPFAM" id="SSF46689">
    <property type="entry name" value="Homeodomain-like"/>
    <property type="match status" value="1"/>
</dbReference>
<dbReference type="InterPro" id="IPR020449">
    <property type="entry name" value="Tscrpt_reg_AraC-type_HTH"/>
</dbReference>
<evidence type="ECO:0000259" key="4">
    <source>
        <dbReference type="PROSITE" id="PS01124"/>
    </source>
</evidence>
<evidence type="ECO:0000256" key="3">
    <source>
        <dbReference type="ARBA" id="ARBA00023163"/>
    </source>
</evidence>
<dbReference type="Pfam" id="PF14525">
    <property type="entry name" value="AraC_binding_2"/>
    <property type="match status" value="1"/>
</dbReference>
<name>A0A6L9XX60_9MICO</name>
<dbReference type="Gene3D" id="1.10.10.60">
    <property type="entry name" value="Homeodomain-like"/>
    <property type="match status" value="1"/>
</dbReference>
<dbReference type="PROSITE" id="PS00041">
    <property type="entry name" value="HTH_ARAC_FAMILY_1"/>
    <property type="match status" value="1"/>
</dbReference>
<keyword evidence="3" id="KW-0804">Transcription</keyword>
<dbReference type="AlphaFoldDB" id="A0A6L9XX60"/>
<dbReference type="PRINTS" id="PR00032">
    <property type="entry name" value="HTHARAC"/>
</dbReference>
<dbReference type="InterPro" id="IPR018060">
    <property type="entry name" value="HTH_AraC"/>
</dbReference>